<dbReference type="EMBL" id="GBRH01159246">
    <property type="protein sequence ID" value="JAE38650.1"/>
    <property type="molecule type" value="Transcribed_RNA"/>
</dbReference>
<evidence type="ECO:0000313" key="1">
    <source>
        <dbReference type="EMBL" id="JAE38650.1"/>
    </source>
</evidence>
<accession>A0A0A9HNG8</accession>
<reference evidence="1" key="2">
    <citation type="journal article" date="2015" name="Data Brief">
        <title>Shoot transcriptome of the giant reed, Arundo donax.</title>
        <authorList>
            <person name="Barrero R.A."/>
            <person name="Guerrero F.D."/>
            <person name="Moolhuijzen P."/>
            <person name="Goolsby J.A."/>
            <person name="Tidwell J."/>
            <person name="Bellgard S.E."/>
            <person name="Bellgard M.I."/>
        </authorList>
    </citation>
    <scope>NUCLEOTIDE SEQUENCE</scope>
    <source>
        <tissue evidence="1">Shoot tissue taken approximately 20 cm above the soil surface</tissue>
    </source>
</reference>
<name>A0A0A9HNG8_ARUDO</name>
<dbReference type="AlphaFoldDB" id="A0A0A9HNG8"/>
<reference evidence="1" key="1">
    <citation type="submission" date="2014-09" db="EMBL/GenBank/DDBJ databases">
        <authorList>
            <person name="Magalhaes I.L.F."/>
            <person name="Oliveira U."/>
            <person name="Santos F.R."/>
            <person name="Vidigal T.H.D.A."/>
            <person name="Brescovit A.D."/>
            <person name="Santos A.J."/>
        </authorList>
    </citation>
    <scope>NUCLEOTIDE SEQUENCE</scope>
    <source>
        <tissue evidence="1">Shoot tissue taken approximately 20 cm above the soil surface</tissue>
    </source>
</reference>
<proteinExistence type="predicted"/>
<protein>
    <submittedName>
        <fullName evidence="1">Uncharacterized protein</fullName>
    </submittedName>
</protein>
<sequence length="28" mass="3104">MRIPYIFSSGRPIYMCALLGTQVDQAGD</sequence>
<organism evidence="1">
    <name type="scientific">Arundo donax</name>
    <name type="common">Giant reed</name>
    <name type="synonym">Donax arundinaceus</name>
    <dbReference type="NCBI Taxonomy" id="35708"/>
    <lineage>
        <taxon>Eukaryota</taxon>
        <taxon>Viridiplantae</taxon>
        <taxon>Streptophyta</taxon>
        <taxon>Embryophyta</taxon>
        <taxon>Tracheophyta</taxon>
        <taxon>Spermatophyta</taxon>
        <taxon>Magnoliopsida</taxon>
        <taxon>Liliopsida</taxon>
        <taxon>Poales</taxon>
        <taxon>Poaceae</taxon>
        <taxon>PACMAD clade</taxon>
        <taxon>Arundinoideae</taxon>
        <taxon>Arundineae</taxon>
        <taxon>Arundo</taxon>
    </lineage>
</organism>